<evidence type="ECO:0000256" key="1">
    <source>
        <dbReference type="ARBA" id="ARBA00009129"/>
    </source>
</evidence>
<dbReference type="SUPFAM" id="SSF69047">
    <property type="entry name" value="Hypothetical protein YjbJ"/>
    <property type="match status" value="1"/>
</dbReference>
<proteinExistence type="inferred from homology"/>
<dbReference type="Pfam" id="PF05532">
    <property type="entry name" value="CsbD"/>
    <property type="match status" value="1"/>
</dbReference>
<evidence type="ECO:0000313" key="5">
    <source>
        <dbReference type="Proteomes" id="UP000635565"/>
    </source>
</evidence>
<gene>
    <name evidence="4" type="ORF">KSZ_40260</name>
</gene>
<accession>A0ABQ3VIX2</accession>
<feature type="compositionally biased region" description="Basic and acidic residues" evidence="2">
    <location>
        <begin position="63"/>
        <end position="77"/>
    </location>
</feature>
<dbReference type="Proteomes" id="UP000635565">
    <property type="component" value="Unassembled WGS sequence"/>
</dbReference>
<evidence type="ECO:0000256" key="2">
    <source>
        <dbReference type="SAM" id="MobiDB-lite"/>
    </source>
</evidence>
<protein>
    <recommendedName>
        <fullName evidence="3">CsbD-like domain-containing protein</fullName>
    </recommendedName>
</protein>
<keyword evidence="5" id="KW-1185">Reference proteome</keyword>
<dbReference type="Gene3D" id="1.10.1470.10">
    <property type="entry name" value="YjbJ"/>
    <property type="match status" value="1"/>
</dbReference>
<feature type="domain" description="CsbD-like" evidence="3">
    <location>
        <begin position="41"/>
        <end position="88"/>
    </location>
</feature>
<comment type="caution">
    <text evidence="4">The sequence shown here is derived from an EMBL/GenBank/DDBJ whole genome shotgun (WGS) entry which is preliminary data.</text>
</comment>
<feature type="compositionally biased region" description="Basic and acidic residues" evidence="2">
    <location>
        <begin position="86"/>
        <end position="99"/>
    </location>
</feature>
<evidence type="ECO:0000259" key="3">
    <source>
        <dbReference type="Pfam" id="PF05532"/>
    </source>
</evidence>
<organism evidence="4 5">
    <name type="scientific">Dictyobacter formicarum</name>
    <dbReference type="NCBI Taxonomy" id="2778368"/>
    <lineage>
        <taxon>Bacteria</taxon>
        <taxon>Bacillati</taxon>
        <taxon>Chloroflexota</taxon>
        <taxon>Ktedonobacteria</taxon>
        <taxon>Ktedonobacterales</taxon>
        <taxon>Dictyobacteraceae</taxon>
        <taxon>Dictyobacter</taxon>
    </lineage>
</organism>
<comment type="similarity">
    <text evidence="1">Belongs to the UPF0337 (CsbD) family.</text>
</comment>
<feature type="compositionally biased region" description="Basic and acidic residues" evidence="2">
    <location>
        <begin position="17"/>
        <end position="34"/>
    </location>
</feature>
<feature type="compositionally biased region" description="Basic and acidic residues" evidence="2">
    <location>
        <begin position="41"/>
        <end position="51"/>
    </location>
</feature>
<dbReference type="EMBL" id="BNJJ01000011">
    <property type="protein sequence ID" value="GHO86020.1"/>
    <property type="molecule type" value="Genomic_DNA"/>
</dbReference>
<dbReference type="InterPro" id="IPR036629">
    <property type="entry name" value="YjbJ_sf"/>
</dbReference>
<feature type="region of interest" description="Disordered" evidence="2">
    <location>
        <begin position="17"/>
        <end position="99"/>
    </location>
</feature>
<sequence length="99" mass="11170">MVNVNFILTKQKVRELHSRETKHMSEYNKEDKDLGTQGSEDTLKGKLKETVGKVQSKIGKATDNPKEEARGDAKQFEGKTQSTVGHTERKIDNTLDPNK</sequence>
<reference evidence="4 5" key="1">
    <citation type="journal article" date="2021" name="Int. J. Syst. Evol. Microbiol.">
        <title>Reticulibacter mediterranei gen. nov., sp. nov., within the new family Reticulibacteraceae fam. nov., and Ktedonospora formicarum gen. nov., sp. nov., Ktedonobacter robiniae sp. nov., Dictyobacter formicarum sp. nov. and Dictyobacter arantiisoli sp. nov., belonging to the class Ktedonobacteria.</title>
        <authorList>
            <person name="Yabe S."/>
            <person name="Zheng Y."/>
            <person name="Wang C.M."/>
            <person name="Sakai Y."/>
            <person name="Abe K."/>
            <person name="Yokota A."/>
            <person name="Donadio S."/>
            <person name="Cavaletti L."/>
            <person name="Monciardini P."/>
        </authorList>
    </citation>
    <scope>NUCLEOTIDE SEQUENCE [LARGE SCALE GENOMIC DNA]</scope>
    <source>
        <strain evidence="4 5">SOSP1-9</strain>
    </source>
</reference>
<name>A0ABQ3VIX2_9CHLR</name>
<dbReference type="InterPro" id="IPR008462">
    <property type="entry name" value="CsbD"/>
</dbReference>
<evidence type="ECO:0000313" key="4">
    <source>
        <dbReference type="EMBL" id="GHO86020.1"/>
    </source>
</evidence>